<keyword evidence="1" id="KW-0812">Transmembrane</keyword>
<sequence>METEGMVNQFLSLPIFQVLSKLSYSMYLVHLGVLLYFVGGKKHIGYFSNIIGVGIILLI</sequence>
<evidence type="ECO:0008006" key="4">
    <source>
        <dbReference type="Google" id="ProtNLM"/>
    </source>
</evidence>
<organism evidence="2 3">
    <name type="scientific">Rhamnusium bicolor</name>
    <dbReference type="NCBI Taxonomy" id="1586634"/>
    <lineage>
        <taxon>Eukaryota</taxon>
        <taxon>Metazoa</taxon>
        <taxon>Ecdysozoa</taxon>
        <taxon>Arthropoda</taxon>
        <taxon>Hexapoda</taxon>
        <taxon>Insecta</taxon>
        <taxon>Pterygota</taxon>
        <taxon>Neoptera</taxon>
        <taxon>Endopterygota</taxon>
        <taxon>Coleoptera</taxon>
        <taxon>Polyphaga</taxon>
        <taxon>Cucujiformia</taxon>
        <taxon>Chrysomeloidea</taxon>
        <taxon>Cerambycidae</taxon>
        <taxon>Lepturinae</taxon>
        <taxon>Rhagiini</taxon>
        <taxon>Rhamnusium</taxon>
    </lineage>
</organism>
<proteinExistence type="predicted"/>
<evidence type="ECO:0000256" key="1">
    <source>
        <dbReference type="SAM" id="Phobius"/>
    </source>
</evidence>
<evidence type="ECO:0000313" key="3">
    <source>
        <dbReference type="Proteomes" id="UP001162156"/>
    </source>
</evidence>
<keyword evidence="1" id="KW-1133">Transmembrane helix</keyword>
<reference evidence="2" key="1">
    <citation type="journal article" date="2023" name="Insect Mol. Biol.">
        <title>Genome sequencing provides insights into the evolution of gene families encoding plant cell wall-degrading enzymes in longhorned beetles.</title>
        <authorList>
            <person name="Shin N.R."/>
            <person name="Okamura Y."/>
            <person name="Kirsch R."/>
            <person name="Pauchet Y."/>
        </authorList>
    </citation>
    <scope>NUCLEOTIDE SEQUENCE</scope>
    <source>
        <strain evidence="2">RBIC_L_NR</strain>
    </source>
</reference>
<evidence type="ECO:0000313" key="2">
    <source>
        <dbReference type="EMBL" id="KAJ8943188.1"/>
    </source>
</evidence>
<keyword evidence="1" id="KW-0472">Membrane</keyword>
<keyword evidence="3" id="KW-1185">Reference proteome</keyword>
<comment type="caution">
    <text evidence="2">The sequence shown here is derived from an EMBL/GenBank/DDBJ whole genome shotgun (WGS) entry which is preliminary data.</text>
</comment>
<name>A0AAV8XY10_9CUCU</name>
<dbReference type="AlphaFoldDB" id="A0AAV8XY10"/>
<feature type="transmembrane region" description="Helical" evidence="1">
    <location>
        <begin position="22"/>
        <end position="39"/>
    </location>
</feature>
<dbReference type="EMBL" id="JANEYF010002701">
    <property type="protein sequence ID" value="KAJ8943188.1"/>
    <property type="molecule type" value="Genomic_DNA"/>
</dbReference>
<accession>A0AAV8XY10</accession>
<protein>
    <recommendedName>
        <fullName evidence="4">Acyltransferase 3 domain-containing protein</fullName>
    </recommendedName>
</protein>
<gene>
    <name evidence="2" type="ORF">NQ314_009811</name>
</gene>
<dbReference type="Proteomes" id="UP001162156">
    <property type="component" value="Unassembled WGS sequence"/>
</dbReference>